<gene>
    <name evidence="3" type="ORF">EA462_05820</name>
</gene>
<feature type="transmembrane region" description="Helical" evidence="2">
    <location>
        <begin position="34"/>
        <end position="57"/>
    </location>
</feature>
<reference evidence="3 4" key="1">
    <citation type="submission" date="2018-10" db="EMBL/GenBank/DDBJ databases">
        <title>Natrarchaeobius chitinivorans gen. nov., sp. nov., and Natrarchaeobius haloalkaliphilus sp. nov., alkaliphilic, chitin-utilizing haloarchaea from hypersaline alkaline lakes.</title>
        <authorList>
            <person name="Sorokin D.Y."/>
            <person name="Elcheninov A.G."/>
            <person name="Kostrikina N.A."/>
            <person name="Bale N.J."/>
            <person name="Sinninghe Damste J.S."/>
            <person name="Khijniak T.V."/>
            <person name="Kublanov I.V."/>
            <person name="Toshchakov S.V."/>
        </authorList>
    </citation>
    <scope>NUCLEOTIDE SEQUENCE [LARGE SCALE GENOMIC DNA]</scope>
    <source>
        <strain evidence="3 4">AArcht-Sl</strain>
    </source>
</reference>
<keyword evidence="4" id="KW-1185">Reference proteome</keyword>
<name>A0A3N6P1R5_9EURY</name>
<protein>
    <submittedName>
        <fullName evidence="3">Uncharacterized protein</fullName>
    </submittedName>
</protein>
<evidence type="ECO:0000256" key="2">
    <source>
        <dbReference type="SAM" id="Phobius"/>
    </source>
</evidence>
<dbReference type="Proteomes" id="UP000273828">
    <property type="component" value="Unassembled WGS sequence"/>
</dbReference>
<evidence type="ECO:0000256" key="1">
    <source>
        <dbReference type="SAM" id="MobiDB-lite"/>
    </source>
</evidence>
<comment type="caution">
    <text evidence="3">The sequence shown here is derived from an EMBL/GenBank/DDBJ whole genome shotgun (WGS) entry which is preliminary data.</text>
</comment>
<keyword evidence="2" id="KW-0472">Membrane</keyword>
<dbReference type="AlphaFoldDB" id="A0A3N6P1R5"/>
<feature type="region of interest" description="Disordered" evidence="1">
    <location>
        <begin position="1"/>
        <end position="26"/>
    </location>
</feature>
<feature type="transmembrane region" description="Helical" evidence="2">
    <location>
        <begin position="69"/>
        <end position="90"/>
    </location>
</feature>
<dbReference type="EMBL" id="REFY01000002">
    <property type="protein sequence ID" value="RQG91479.1"/>
    <property type="molecule type" value="Genomic_DNA"/>
</dbReference>
<keyword evidence="2" id="KW-0812">Transmembrane</keyword>
<accession>A0A3N6P1R5</accession>
<proteinExistence type="predicted"/>
<evidence type="ECO:0000313" key="3">
    <source>
        <dbReference type="EMBL" id="RQG91479.1"/>
    </source>
</evidence>
<sequence>MGHSYRTEPDPPEEPTERSESDARETTDALRSGAWVAISSIFGLVFLVATLTQLIRVLVPTSPYGGPTLLNWLLFVAVVLAFAVAVTWSWRERTTIPQ</sequence>
<organism evidence="3 4">
    <name type="scientific">Natrarchaeobius halalkaliphilus</name>
    <dbReference type="NCBI Taxonomy" id="1679091"/>
    <lineage>
        <taxon>Archaea</taxon>
        <taxon>Methanobacteriati</taxon>
        <taxon>Methanobacteriota</taxon>
        <taxon>Stenosarchaea group</taxon>
        <taxon>Halobacteria</taxon>
        <taxon>Halobacteriales</taxon>
        <taxon>Natrialbaceae</taxon>
        <taxon>Natrarchaeobius</taxon>
    </lineage>
</organism>
<evidence type="ECO:0000313" key="4">
    <source>
        <dbReference type="Proteomes" id="UP000273828"/>
    </source>
</evidence>
<dbReference type="RefSeq" id="WP_124177612.1">
    <property type="nucleotide sequence ID" value="NZ_REFY01000002.1"/>
</dbReference>
<dbReference type="OrthoDB" id="170247at2157"/>
<keyword evidence="2" id="KW-1133">Transmembrane helix</keyword>